<evidence type="ECO:0000256" key="1">
    <source>
        <dbReference type="SAM" id="MobiDB-lite"/>
    </source>
</evidence>
<dbReference type="PaxDb" id="67767-A0A0J7KG33"/>
<reference evidence="2 3" key="1">
    <citation type="submission" date="2015-04" db="EMBL/GenBank/DDBJ databases">
        <title>Lasius niger genome sequencing.</title>
        <authorList>
            <person name="Konorov E.A."/>
            <person name="Nikitin M.A."/>
            <person name="Kirill M.V."/>
            <person name="Chang P."/>
        </authorList>
    </citation>
    <scope>NUCLEOTIDE SEQUENCE [LARGE SCALE GENOMIC DNA]</scope>
    <source>
        <tissue evidence="2">Whole</tissue>
    </source>
</reference>
<evidence type="ECO:0000313" key="3">
    <source>
        <dbReference type="Proteomes" id="UP000036403"/>
    </source>
</evidence>
<organism evidence="2 3">
    <name type="scientific">Lasius niger</name>
    <name type="common">Black garden ant</name>
    <dbReference type="NCBI Taxonomy" id="67767"/>
    <lineage>
        <taxon>Eukaryota</taxon>
        <taxon>Metazoa</taxon>
        <taxon>Ecdysozoa</taxon>
        <taxon>Arthropoda</taxon>
        <taxon>Hexapoda</taxon>
        <taxon>Insecta</taxon>
        <taxon>Pterygota</taxon>
        <taxon>Neoptera</taxon>
        <taxon>Endopterygota</taxon>
        <taxon>Hymenoptera</taxon>
        <taxon>Apocrita</taxon>
        <taxon>Aculeata</taxon>
        <taxon>Formicoidea</taxon>
        <taxon>Formicidae</taxon>
        <taxon>Formicinae</taxon>
        <taxon>Lasius</taxon>
        <taxon>Lasius</taxon>
    </lineage>
</organism>
<feature type="compositionally biased region" description="Basic and acidic residues" evidence="1">
    <location>
        <begin position="201"/>
        <end position="217"/>
    </location>
</feature>
<evidence type="ECO:0000313" key="2">
    <source>
        <dbReference type="EMBL" id="KMQ89156.1"/>
    </source>
</evidence>
<accession>A0A0J7KG33</accession>
<protein>
    <submittedName>
        <fullName evidence="2">Uncharacterized protein</fullName>
    </submittedName>
</protein>
<sequence>MKGTTSSGSGDNSPPGRARSPLGRESQERCENGEEVLDRMEALGPPPQTPSASREKLEEAYLPVLEHLSGFNDNAVQQGEKENGDSDIEKEDDYEDAIFSENSVDSLVLGIVERCRKEEEDVIKAKRPVRYSVKRRAEANLDTSSEEEEGKITTELRSRNRKTRILGPESGKPGKPKKNGSIYDLTKDEGDSIEGNPLTDDEGRERDEGGKTGKEGPYKTIGRLGIEYGPPPENFKYDELSKMQVMEVGTLALDWIFETNSIRGKSDIQGKSMGT</sequence>
<dbReference type="Proteomes" id="UP000036403">
    <property type="component" value="Unassembled WGS sequence"/>
</dbReference>
<gene>
    <name evidence="2" type="ORF">RF55_11243</name>
</gene>
<dbReference type="EMBL" id="LBMM01008091">
    <property type="protein sequence ID" value="KMQ89156.1"/>
    <property type="molecule type" value="Genomic_DNA"/>
</dbReference>
<feature type="compositionally biased region" description="Basic and acidic residues" evidence="1">
    <location>
        <begin position="25"/>
        <end position="41"/>
    </location>
</feature>
<feature type="compositionally biased region" description="Polar residues" evidence="1">
    <location>
        <begin position="1"/>
        <end position="12"/>
    </location>
</feature>
<dbReference type="AlphaFoldDB" id="A0A0J7KG33"/>
<feature type="region of interest" description="Disordered" evidence="1">
    <location>
        <begin position="1"/>
        <end position="90"/>
    </location>
</feature>
<feature type="region of interest" description="Disordered" evidence="1">
    <location>
        <begin position="136"/>
        <end position="232"/>
    </location>
</feature>
<keyword evidence="3" id="KW-1185">Reference proteome</keyword>
<name>A0A0J7KG33_LASNI</name>
<proteinExistence type="predicted"/>
<comment type="caution">
    <text evidence="2">The sequence shown here is derived from an EMBL/GenBank/DDBJ whole genome shotgun (WGS) entry which is preliminary data.</text>
</comment>